<feature type="non-terminal residue" evidence="2">
    <location>
        <position position="46"/>
    </location>
</feature>
<accession>A0A699XMS3</accession>
<name>A0A699XMS3_TANCI</name>
<evidence type="ECO:0000313" key="2">
    <source>
        <dbReference type="EMBL" id="GFD60543.1"/>
    </source>
</evidence>
<comment type="caution">
    <text evidence="2">The sequence shown here is derived from an EMBL/GenBank/DDBJ whole genome shotgun (WGS) entry which is preliminary data.</text>
</comment>
<dbReference type="EMBL" id="BKCJ011879200">
    <property type="protein sequence ID" value="GFD60543.1"/>
    <property type="molecule type" value="Genomic_DNA"/>
</dbReference>
<gene>
    <name evidence="2" type="ORF">Tci_932512</name>
</gene>
<feature type="region of interest" description="Disordered" evidence="1">
    <location>
        <begin position="1"/>
        <end position="46"/>
    </location>
</feature>
<organism evidence="2">
    <name type="scientific">Tanacetum cinerariifolium</name>
    <name type="common">Dalmatian daisy</name>
    <name type="synonym">Chrysanthemum cinerariifolium</name>
    <dbReference type="NCBI Taxonomy" id="118510"/>
    <lineage>
        <taxon>Eukaryota</taxon>
        <taxon>Viridiplantae</taxon>
        <taxon>Streptophyta</taxon>
        <taxon>Embryophyta</taxon>
        <taxon>Tracheophyta</taxon>
        <taxon>Spermatophyta</taxon>
        <taxon>Magnoliopsida</taxon>
        <taxon>eudicotyledons</taxon>
        <taxon>Gunneridae</taxon>
        <taxon>Pentapetalae</taxon>
        <taxon>asterids</taxon>
        <taxon>campanulids</taxon>
        <taxon>Asterales</taxon>
        <taxon>Asteraceae</taxon>
        <taxon>Asteroideae</taxon>
        <taxon>Anthemideae</taxon>
        <taxon>Anthemidinae</taxon>
        <taxon>Tanacetum</taxon>
    </lineage>
</organism>
<proteinExistence type="predicted"/>
<sequence length="46" mass="4739">MRRVAGASEHGGGPEQGSHSAVGRRNFDTGRHPTGAAIPRQSGGRD</sequence>
<evidence type="ECO:0000256" key="1">
    <source>
        <dbReference type="SAM" id="MobiDB-lite"/>
    </source>
</evidence>
<reference evidence="2" key="1">
    <citation type="journal article" date="2019" name="Sci. Rep.">
        <title>Draft genome of Tanacetum cinerariifolium, the natural source of mosquito coil.</title>
        <authorList>
            <person name="Yamashiro T."/>
            <person name="Shiraishi A."/>
            <person name="Satake H."/>
            <person name="Nakayama K."/>
        </authorList>
    </citation>
    <scope>NUCLEOTIDE SEQUENCE</scope>
</reference>
<dbReference type="AlphaFoldDB" id="A0A699XMS3"/>
<protein>
    <submittedName>
        <fullName evidence="2">Uncharacterized protein</fullName>
    </submittedName>
</protein>